<proteinExistence type="predicted"/>
<dbReference type="Proteomes" id="UP001140453">
    <property type="component" value="Unassembled WGS sequence"/>
</dbReference>
<gene>
    <name evidence="2" type="ORF">N0V93_004075</name>
</gene>
<protein>
    <submittedName>
        <fullName evidence="2">Uncharacterized protein</fullName>
    </submittedName>
</protein>
<name>A0A9W9CZ93_9PEZI</name>
<evidence type="ECO:0000313" key="2">
    <source>
        <dbReference type="EMBL" id="KAJ4394855.1"/>
    </source>
</evidence>
<keyword evidence="3" id="KW-1185">Reference proteome</keyword>
<comment type="caution">
    <text evidence="2">The sequence shown here is derived from an EMBL/GenBank/DDBJ whole genome shotgun (WGS) entry which is preliminary data.</text>
</comment>
<dbReference type="AlphaFoldDB" id="A0A9W9CZ93"/>
<dbReference type="EMBL" id="JAPEVB010000002">
    <property type="protein sequence ID" value="KAJ4394855.1"/>
    <property type="molecule type" value="Genomic_DNA"/>
</dbReference>
<sequence>MKFQIATTFLAAASVNALALGNVARDVELLSDTKIAISGDVMNSAAFKPFQNTRVLVKTPTTAKRQDVVTPDNIFVLQCVDAGFREPCLVFGAPPGSCVSYFDFQGPNSTEVSDVYWKKVTSLATNTGGNCMFFQNDNCNALGDDRGLTAKYIYDMSVALPEDPRIPEYNNNITSWRC</sequence>
<keyword evidence="1" id="KW-0732">Signal</keyword>
<accession>A0A9W9CZ93</accession>
<feature type="signal peptide" evidence="1">
    <location>
        <begin position="1"/>
        <end position="17"/>
    </location>
</feature>
<dbReference type="OrthoDB" id="3636092at2759"/>
<evidence type="ECO:0000256" key="1">
    <source>
        <dbReference type="SAM" id="SignalP"/>
    </source>
</evidence>
<organism evidence="2 3">
    <name type="scientific">Gnomoniopsis smithogilvyi</name>
    <dbReference type="NCBI Taxonomy" id="1191159"/>
    <lineage>
        <taxon>Eukaryota</taxon>
        <taxon>Fungi</taxon>
        <taxon>Dikarya</taxon>
        <taxon>Ascomycota</taxon>
        <taxon>Pezizomycotina</taxon>
        <taxon>Sordariomycetes</taxon>
        <taxon>Sordariomycetidae</taxon>
        <taxon>Diaporthales</taxon>
        <taxon>Gnomoniaceae</taxon>
        <taxon>Gnomoniopsis</taxon>
    </lineage>
</organism>
<evidence type="ECO:0000313" key="3">
    <source>
        <dbReference type="Proteomes" id="UP001140453"/>
    </source>
</evidence>
<feature type="chain" id="PRO_5040983703" evidence="1">
    <location>
        <begin position="18"/>
        <end position="178"/>
    </location>
</feature>
<reference evidence="2" key="1">
    <citation type="submission" date="2022-10" db="EMBL/GenBank/DDBJ databases">
        <title>Tapping the CABI collections for fungal endophytes: first genome assemblies for Collariella, Neodidymelliopsis, Ascochyta clinopodiicola, Didymella pomorum, Didymosphaeria variabile, Neocosmospora piperis and Neocucurbitaria cava.</title>
        <authorList>
            <person name="Hill R."/>
        </authorList>
    </citation>
    <scope>NUCLEOTIDE SEQUENCE</scope>
    <source>
        <strain evidence="2">IMI 355082</strain>
    </source>
</reference>